<dbReference type="InterPro" id="IPR007421">
    <property type="entry name" value="Schlafen_AlbA_2_dom"/>
</dbReference>
<keyword evidence="2" id="KW-0378">Hydrolase</keyword>
<evidence type="ECO:0000259" key="1">
    <source>
        <dbReference type="Pfam" id="PF04326"/>
    </source>
</evidence>
<evidence type="ECO:0000313" key="2">
    <source>
        <dbReference type="EMBL" id="CDD12611.1"/>
    </source>
</evidence>
<dbReference type="RefSeq" id="WP_021720193.1">
    <property type="nucleotide sequence ID" value="NZ_FR892793.1"/>
</dbReference>
<dbReference type="InterPro" id="IPR036388">
    <property type="entry name" value="WH-like_DNA-bd_sf"/>
</dbReference>
<dbReference type="Gene3D" id="1.10.10.10">
    <property type="entry name" value="Winged helix-like DNA-binding domain superfamily/Winged helix DNA-binding domain"/>
    <property type="match status" value="1"/>
</dbReference>
<feature type="domain" description="Schlafen AlbA-2" evidence="1">
    <location>
        <begin position="3"/>
        <end position="108"/>
    </location>
</feature>
<dbReference type="Pfam" id="PF04326">
    <property type="entry name" value="SLFN_AlbA_2"/>
    <property type="match status" value="1"/>
</dbReference>
<gene>
    <name evidence="2" type="ORF">BN587_01130</name>
</gene>
<keyword evidence="2" id="KW-0547">Nucleotide-binding</keyword>
<dbReference type="InterPro" id="IPR038475">
    <property type="entry name" value="RecG_C_sf"/>
</dbReference>
<keyword evidence="2" id="KW-0067">ATP-binding</keyword>
<name>R6X8G1_9FIRM</name>
<dbReference type="PANTHER" id="PTHR30595">
    <property type="entry name" value="GLPR-RELATED TRANSCRIPTIONAL REPRESSOR"/>
    <property type="match status" value="1"/>
</dbReference>
<proteinExistence type="predicted"/>
<comment type="caution">
    <text evidence="2">The sequence shown here is derived from an EMBL/GenBank/DDBJ whole genome shotgun (WGS) entry which is preliminary data.</text>
</comment>
<protein>
    <submittedName>
        <fullName evidence="2">ATP-dependent DNA helicase recG</fullName>
    </submittedName>
</protein>
<sequence length="417" mass="46545">MKETKSLEFKSEVTNTFLKTVSAYANYGAGEILFGVRDDGTPCGINNPEKVCLDLENRINDSISPKPGFTLRINSQNNTIALKVSEGLDKPYLYKGKAYKRNDTSTIEVDRGELNRLTLLGTGKYYDELPAGNSELRFTILEKELQAKLGIKKLTKDICRTLNLYYSKDRFNNAGELLADTNSFPGIDIAKFGSSNDVILDRELIKNVSVIEQFAKAIKLFRRYYVYELIKGAERITKEQIPERAFREALANALVHRTWDINANIRVLMYTDKIEIVSPGGLPLGVSKEEYLKGYVSVLRNPTLGNVFFGLKYVEIFGTGVRRILEAYRNADVKPNFAISDNAVMVTLPSVEYQLPLAVDEQAVLEVFAANLVLASSDVSAITGFSRAKTIRLLNSLVEKNKLVKGGKGRGTKYSLT</sequence>
<dbReference type="HOGENOM" id="CLU_024970_1_1_9"/>
<accession>R6X8G1</accession>
<reference evidence="2" key="1">
    <citation type="submission" date="2012-11" db="EMBL/GenBank/DDBJ databases">
        <title>Dependencies among metagenomic species, viruses, plasmids and units of genetic variation.</title>
        <authorList>
            <person name="Nielsen H.B."/>
            <person name="Almeida M."/>
            <person name="Juncker A.S."/>
            <person name="Rasmussen S."/>
            <person name="Li J."/>
            <person name="Sunagawa S."/>
            <person name="Plichta D."/>
            <person name="Gautier L."/>
            <person name="Le Chatelier E."/>
            <person name="Peletier E."/>
            <person name="Bonde I."/>
            <person name="Nielsen T."/>
            <person name="Manichanh C."/>
            <person name="Arumugam M."/>
            <person name="Batto J."/>
            <person name="Santos M.B.Q.D."/>
            <person name="Blom N."/>
            <person name="Borruel N."/>
            <person name="Burgdorf K.S."/>
            <person name="Boumezbeur F."/>
            <person name="Casellas F."/>
            <person name="Dore J."/>
            <person name="Guarner F."/>
            <person name="Hansen T."/>
            <person name="Hildebrand F."/>
            <person name="Kaas R.S."/>
            <person name="Kennedy S."/>
            <person name="Kristiansen K."/>
            <person name="Kultima J.R."/>
            <person name="Leonard P."/>
            <person name="Levenez F."/>
            <person name="Lund O."/>
            <person name="Moumen B."/>
            <person name="Le Paslier D."/>
            <person name="Pons N."/>
            <person name="Pedersen O."/>
            <person name="Prifti E."/>
            <person name="Qin J."/>
            <person name="Raes J."/>
            <person name="Tap J."/>
            <person name="Tims S."/>
            <person name="Ussery D.W."/>
            <person name="Yamada T."/>
            <person name="MetaHit consortium"/>
            <person name="Renault P."/>
            <person name="Sicheritz-Ponten T."/>
            <person name="Bork P."/>
            <person name="Wang J."/>
            <person name="Brunak S."/>
            <person name="Ehrlich S.D."/>
        </authorList>
    </citation>
    <scope>NUCLEOTIDE SEQUENCE [LARGE SCALE GENOMIC DNA]</scope>
</reference>
<dbReference type="EMBL" id="CBGL010000129">
    <property type="protein sequence ID" value="CDD12611.1"/>
    <property type="molecule type" value="Genomic_DNA"/>
</dbReference>
<dbReference type="InterPro" id="IPR038461">
    <property type="entry name" value="Schlafen_AlbA_2_dom_sf"/>
</dbReference>
<dbReference type="Pfam" id="PF13749">
    <property type="entry name" value="HATPase_c_4"/>
    <property type="match status" value="1"/>
</dbReference>
<dbReference type="Proteomes" id="UP000014937">
    <property type="component" value="Unassembled WGS sequence"/>
</dbReference>
<dbReference type="GO" id="GO:0004386">
    <property type="term" value="F:helicase activity"/>
    <property type="evidence" value="ECO:0007669"/>
    <property type="project" value="UniProtKB-KW"/>
</dbReference>
<dbReference type="PANTHER" id="PTHR30595:SF6">
    <property type="entry name" value="SCHLAFEN ALBA-2 DOMAIN-CONTAINING PROTEIN"/>
    <property type="match status" value="1"/>
</dbReference>
<dbReference type="AlphaFoldDB" id="R6X8G1"/>
<organism evidence="2">
    <name type="scientific">Phascolarctobacterium succinatutens CAG:287</name>
    <dbReference type="NCBI Taxonomy" id="1263101"/>
    <lineage>
        <taxon>Bacteria</taxon>
        <taxon>Bacillati</taxon>
        <taxon>Bacillota</taxon>
        <taxon>Negativicutes</taxon>
        <taxon>Acidaminococcales</taxon>
        <taxon>Acidaminococcaceae</taxon>
        <taxon>Phascolarctobacterium</taxon>
    </lineage>
</organism>
<dbReference type="Gene3D" id="3.30.950.30">
    <property type="entry name" value="Schlafen, AAA domain"/>
    <property type="match status" value="1"/>
</dbReference>
<keyword evidence="2" id="KW-0347">Helicase</keyword>
<dbReference type="Gene3D" id="3.30.565.60">
    <property type="match status" value="1"/>
</dbReference>